<accession>A0A4Y2MNY2</accession>
<evidence type="ECO:0008006" key="3">
    <source>
        <dbReference type="Google" id="ProtNLM"/>
    </source>
</evidence>
<gene>
    <name evidence="1" type="ORF">AVEN_21559_1</name>
</gene>
<dbReference type="GO" id="GO:0003676">
    <property type="term" value="F:nucleic acid binding"/>
    <property type="evidence" value="ECO:0007669"/>
    <property type="project" value="InterPro"/>
</dbReference>
<reference evidence="1 2" key="1">
    <citation type="journal article" date="2019" name="Sci. Rep.">
        <title>Orb-weaving spider Araneus ventricosus genome elucidates the spidroin gene catalogue.</title>
        <authorList>
            <person name="Kono N."/>
            <person name="Nakamura H."/>
            <person name="Ohtoshi R."/>
            <person name="Moran D.A.P."/>
            <person name="Shinohara A."/>
            <person name="Yoshida Y."/>
            <person name="Fujiwara M."/>
            <person name="Mori M."/>
            <person name="Tomita M."/>
            <person name="Arakawa K."/>
        </authorList>
    </citation>
    <scope>NUCLEOTIDE SEQUENCE [LARGE SCALE GENOMIC DNA]</scope>
</reference>
<comment type="caution">
    <text evidence="1">The sequence shown here is derived from an EMBL/GenBank/DDBJ whole genome shotgun (WGS) entry which is preliminary data.</text>
</comment>
<dbReference type="Gene3D" id="3.30.420.10">
    <property type="entry name" value="Ribonuclease H-like superfamily/Ribonuclease H"/>
    <property type="match status" value="1"/>
</dbReference>
<organism evidence="1 2">
    <name type="scientific">Araneus ventricosus</name>
    <name type="common">Orbweaver spider</name>
    <name type="synonym">Epeira ventricosa</name>
    <dbReference type="NCBI Taxonomy" id="182803"/>
    <lineage>
        <taxon>Eukaryota</taxon>
        <taxon>Metazoa</taxon>
        <taxon>Ecdysozoa</taxon>
        <taxon>Arthropoda</taxon>
        <taxon>Chelicerata</taxon>
        <taxon>Arachnida</taxon>
        <taxon>Araneae</taxon>
        <taxon>Araneomorphae</taxon>
        <taxon>Entelegynae</taxon>
        <taxon>Araneoidea</taxon>
        <taxon>Araneidae</taxon>
        <taxon>Araneus</taxon>
    </lineage>
</organism>
<evidence type="ECO:0000313" key="1">
    <source>
        <dbReference type="EMBL" id="GBN27336.1"/>
    </source>
</evidence>
<dbReference type="PANTHER" id="PTHR46060:SF1">
    <property type="entry name" value="MARINER MOS1 TRANSPOSASE-LIKE PROTEIN"/>
    <property type="match status" value="1"/>
</dbReference>
<keyword evidence="2" id="KW-1185">Reference proteome</keyword>
<evidence type="ECO:0000313" key="2">
    <source>
        <dbReference type="Proteomes" id="UP000499080"/>
    </source>
</evidence>
<dbReference type="InterPro" id="IPR052709">
    <property type="entry name" value="Transposase-MT_Hybrid"/>
</dbReference>
<dbReference type="InterPro" id="IPR036397">
    <property type="entry name" value="RNaseH_sf"/>
</dbReference>
<name>A0A4Y2MNY2_ARAVE</name>
<dbReference type="Proteomes" id="UP000499080">
    <property type="component" value="Unassembled WGS sequence"/>
</dbReference>
<dbReference type="AlphaFoldDB" id="A0A4Y2MNY2"/>
<dbReference type="EMBL" id="BGPR01007502">
    <property type="protein sequence ID" value="GBN27336.1"/>
    <property type="molecule type" value="Genomic_DNA"/>
</dbReference>
<protein>
    <recommendedName>
        <fullName evidence="3">Histone-lysine N-methyltransferase SETMAR</fullName>
    </recommendedName>
</protein>
<sequence length="249" mass="28198">MSLSREFGNRREDEANGMAKESFVVSAVAAAATDFCVSLIHHEFVPAGTTANAESSERVLKRLLQRIRRVRPQLYQSGQWKLLHDNACPHTAIRVRHFLARRKVTVLEHPLYSPDLAPADFLLFPHPRGVLKGLRFSDIAQIHQRVTTVLRAILKEEFADSFQQRYNRCQKCIVANGDYFECQGQFRSGYDLCHWSVVPDVRPDMVEKRADENIVEDAVLHVLATSAVAVLEVESLEVVRTEAMVCADL</sequence>
<dbReference type="PANTHER" id="PTHR46060">
    <property type="entry name" value="MARINER MOS1 TRANSPOSASE-LIKE PROTEIN"/>
    <property type="match status" value="1"/>
</dbReference>
<proteinExistence type="predicted"/>